<feature type="compositionally biased region" description="Polar residues" evidence="1">
    <location>
        <begin position="627"/>
        <end position="649"/>
    </location>
</feature>
<feature type="compositionally biased region" description="Low complexity" evidence="1">
    <location>
        <begin position="505"/>
        <end position="522"/>
    </location>
</feature>
<feature type="compositionally biased region" description="Low complexity" evidence="1">
    <location>
        <begin position="307"/>
        <end position="324"/>
    </location>
</feature>
<feature type="region of interest" description="Disordered" evidence="1">
    <location>
        <begin position="480"/>
        <end position="569"/>
    </location>
</feature>
<evidence type="ECO:0000256" key="1">
    <source>
        <dbReference type="SAM" id="MobiDB-lite"/>
    </source>
</evidence>
<feature type="region of interest" description="Disordered" evidence="1">
    <location>
        <begin position="1127"/>
        <end position="1148"/>
    </location>
</feature>
<dbReference type="OrthoDB" id="3546893at2759"/>
<feature type="region of interest" description="Disordered" evidence="1">
    <location>
        <begin position="207"/>
        <end position="232"/>
    </location>
</feature>
<feature type="region of interest" description="Disordered" evidence="1">
    <location>
        <begin position="377"/>
        <end position="466"/>
    </location>
</feature>
<feature type="compositionally biased region" description="Low complexity" evidence="1">
    <location>
        <begin position="484"/>
        <end position="496"/>
    </location>
</feature>
<feature type="compositionally biased region" description="Basic and acidic residues" evidence="1">
    <location>
        <begin position="955"/>
        <end position="973"/>
    </location>
</feature>
<feature type="compositionally biased region" description="Basic and acidic residues" evidence="1">
    <location>
        <begin position="1062"/>
        <end position="1071"/>
    </location>
</feature>
<feature type="region of interest" description="Disordered" evidence="1">
    <location>
        <begin position="1028"/>
        <end position="1112"/>
    </location>
</feature>
<dbReference type="Proteomes" id="UP000799778">
    <property type="component" value="Unassembled WGS sequence"/>
</dbReference>
<feature type="compositionally biased region" description="Low complexity" evidence="1">
    <location>
        <begin position="377"/>
        <end position="393"/>
    </location>
</feature>
<keyword evidence="2" id="KW-1133">Transmembrane helix</keyword>
<feature type="region of interest" description="Disordered" evidence="1">
    <location>
        <begin position="261"/>
        <end position="337"/>
    </location>
</feature>
<dbReference type="RefSeq" id="XP_033389492.1">
    <property type="nucleotide sequence ID" value="XM_033532643.1"/>
</dbReference>
<evidence type="ECO:0000313" key="4">
    <source>
        <dbReference type="Proteomes" id="UP000799778"/>
    </source>
</evidence>
<feature type="compositionally biased region" description="Acidic residues" evidence="1">
    <location>
        <begin position="990"/>
        <end position="1003"/>
    </location>
</feature>
<sequence>MTVVHERAATTATGLSSTALAAILTGVGIVLLGLLIGLVVLLIRAVRNHKRLLADLEERGVVLAQAQATQEGSKRISITKPRTVLRRNTILPFNKQTGWGSLPSVETINPVDQASKPAHYAPPKPASLSTKSGRLAWPFSPRRSSSKAIHLRKIRAPILSTVIESPKPSPLVPVLSGPQLGDRLLPSKGIGRPSSDQSLLQHHPAFRTHQQDGAADNDPSARPDLLRRSLTSNAVTKVESRVRPLRSNSVAEIPLSAKNENARRMYERRSHVRSASMCSQTSGKAPDVPMPPLPLGVARIKGESKQRSQLSRSPSRMSVSSFESGNSSILASQSSPILPRPDQVEMYKVTRREWRHSMIVGPRPSRDSVTLYGINHQSQSSIKSSSGHLSVGSPATVRRSRRDSRNTALTGSHSLQSVYHRSSNGLAVGGTSSPMYSPYATRCSSTPRRRSGTYVTSSGSPEERQPSALREAFANNGALKRQISQASTQASSTRSSNGNPFQWDPAPLAAAKPSALKGSPSARKGHRRKNCVRISLDPTILGPQSRSPSPSAMNDIQEESPNGTSLERSEIGLGFSSTRSLPRPPSTSIFAPDLKFTATSIRASLTPSSPSLSMASYDHGPIGTPRSGHQSPASPENTTHGKNRLSNGSMFSIPSFPSPCHGIGPIHTLTSPPPVFALSRPSDEYDHIGMDSPIIPSSPASLYLPASSERHLLYDPNTSGTTNTAHSGLSKPFSIVPDQSSSASKRVVDSHEGKSRDSPPCSPKTERSNPFLSSYHADEATYAAFGSSQMGVGTVDTIDPAVLTQDPFTTLNSTPNAISTDITSTKVPDRAITGPNSAKPTVEVMPEPTSSSETFSSYAEQTSNNWFLQGPDEHKLVGNTTQVDVAPTSNHVQFFFEDPSGDSLMPPCSPRPGHKQLPAAGLNFADIPTLTPTPNGPRRSPPRPLRSSIQKLRRMNSDAGKDGAAKSGRGERRYLRLGREDSIAVPGEESWLDDLDDGDEDEGTTLTEEKQRHLVGDLLDDWDEGESMLKQEDESSRPSKPIITQHDQSTKTGNPQVTPESSPERTPDDRGSSIWEDGEKFWISTPPQKSPPNSPNKPRNNYIPLSSSPLATPIYSSAKSRKRDFEVAKDDPHSGCENTQDMIGDSPMDRKLAGTRYRKRNVLGVSTPNVRIQVQPPTSGATTGTPGSLYDTDGFLRA</sequence>
<feature type="region of interest" description="Disordered" evidence="1">
    <location>
        <begin position="988"/>
        <end position="1012"/>
    </location>
</feature>
<feature type="region of interest" description="Disordered" evidence="1">
    <location>
        <begin position="714"/>
        <end position="771"/>
    </location>
</feature>
<feature type="compositionally biased region" description="Polar residues" evidence="1">
    <location>
        <begin position="605"/>
        <end position="614"/>
    </location>
</feature>
<feature type="region of interest" description="Disordered" evidence="1">
    <location>
        <begin position="925"/>
        <end position="973"/>
    </location>
</feature>
<dbReference type="EMBL" id="ML978066">
    <property type="protein sequence ID" value="KAF2021153.1"/>
    <property type="molecule type" value="Genomic_DNA"/>
</dbReference>
<feature type="transmembrane region" description="Helical" evidence="2">
    <location>
        <begin position="20"/>
        <end position="43"/>
    </location>
</feature>
<feature type="compositionally biased region" description="Low complexity" evidence="1">
    <location>
        <begin position="846"/>
        <end position="857"/>
    </location>
</feature>
<dbReference type="AlphaFoldDB" id="A0A6A5Y7F3"/>
<feature type="compositionally biased region" description="Low complexity" evidence="1">
    <location>
        <begin position="1176"/>
        <end position="1188"/>
    </location>
</feature>
<keyword evidence="2" id="KW-0472">Membrane</keyword>
<evidence type="ECO:0000313" key="3">
    <source>
        <dbReference type="EMBL" id="KAF2021153.1"/>
    </source>
</evidence>
<gene>
    <name evidence="3" type="ORF">BU24DRAFT_469931</name>
</gene>
<accession>A0A6A5Y7F3</accession>
<reference evidence="3" key="1">
    <citation type="journal article" date="2020" name="Stud. Mycol.">
        <title>101 Dothideomycetes genomes: a test case for predicting lifestyles and emergence of pathogens.</title>
        <authorList>
            <person name="Haridas S."/>
            <person name="Albert R."/>
            <person name="Binder M."/>
            <person name="Bloem J."/>
            <person name="Labutti K."/>
            <person name="Salamov A."/>
            <person name="Andreopoulos B."/>
            <person name="Baker S."/>
            <person name="Barry K."/>
            <person name="Bills G."/>
            <person name="Bluhm B."/>
            <person name="Cannon C."/>
            <person name="Castanera R."/>
            <person name="Culley D."/>
            <person name="Daum C."/>
            <person name="Ezra D."/>
            <person name="Gonzalez J."/>
            <person name="Henrissat B."/>
            <person name="Kuo A."/>
            <person name="Liang C."/>
            <person name="Lipzen A."/>
            <person name="Lutzoni F."/>
            <person name="Magnuson J."/>
            <person name="Mondo S."/>
            <person name="Nolan M."/>
            <person name="Ohm R."/>
            <person name="Pangilinan J."/>
            <person name="Park H.-J."/>
            <person name="Ramirez L."/>
            <person name="Alfaro M."/>
            <person name="Sun H."/>
            <person name="Tritt A."/>
            <person name="Yoshinaga Y."/>
            <person name="Zwiers L.-H."/>
            <person name="Turgeon B."/>
            <person name="Goodwin S."/>
            <person name="Spatafora J."/>
            <person name="Crous P."/>
            <person name="Grigoriev I."/>
        </authorList>
    </citation>
    <scope>NUCLEOTIDE SEQUENCE</scope>
    <source>
        <strain evidence="3">CBS 175.79</strain>
    </source>
</reference>
<feature type="compositionally biased region" description="Polar residues" evidence="1">
    <location>
        <begin position="542"/>
        <end position="566"/>
    </location>
</feature>
<feature type="region of interest" description="Disordered" evidence="1">
    <location>
        <begin position="827"/>
        <end position="857"/>
    </location>
</feature>
<feature type="compositionally biased region" description="Polar residues" evidence="1">
    <location>
        <begin position="1045"/>
        <end position="1061"/>
    </location>
</feature>
<evidence type="ECO:0000256" key="2">
    <source>
        <dbReference type="SAM" id="Phobius"/>
    </source>
</evidence>
<feature type="compositionally biased region" description="Basic and acidic residues" evidence="1">
    <location>
        <begin position="746"/>
        <end position="757"/>
    </location>
</feature>
<feature type="compositionally biased region" description="Polar residues" evidence="1">
    <location>
        <begin position="325"/>
        <end position="336"/>
    </location>
</feature>
<organism evidence="3 4">
    <name type="scientific">Aaosphaeria arxii CBS 175.79</name>
    <dbReference type="NCBI Taxonomy" id="1450172"/>
    <lineage>
        <taxon>Eukaryota</taxon>
        <taxon>Fungi</taxon>
        <taxon>Dikarya</taxon>
        <taxon>Ascomycota</taxon>
        <taxon>Pezizomycotina</taxon>
        <taxon>Dothideomycetes</taxon>
        <taxon>Pleosporomycetidae</taxon>
        <taxon>Pleosporales</taxon>
        <taxon>Pleosporales incertae sedis</taxon>
        <taxon>Aaosphaeria</taxon>
    </lineage>
</organism>
<keyword evidence="2" id="KW-0812">Transmembrane</keyword>
<proteinExistence type="predicted"/>
<feature type="compositionally biased region" description="Polar residues" evidence="1">
    <location>
        <begin position="1103"/>
        <end position="1112"/>
    </location>
</feature>
<feature type="compositionally biased region" description="Basic and acidic residues" evidence="1">
    <location>
        <begin position="1028"/>
        <end position="1037"/>
    </location>
</feature>
<keyword evidence="4" id="KW-1185">Reference proteome</keyword>
<feature type="region of interest" description="Disordered" evidence="1">
    <location>
        <begin position="605"/>
        <end position="649"/>
    </location>
</feature>
<name>A0A6A5Y7F3_9PLEO</name>
<feature type="compositionally biased region" description="Polar residues" evidence="1">
    <location>
        <begin position="406"/>
        <end position="435"/>
    </location>
</feature>
<protein>
    <submittedName>
        <fullName evidence="3">Uncharacterized protein</fullName>
    </submittedName>
</protein>
<feature type="region of interest" description="Disordered" evidence="1">
    <location>
        <begin position="1172"/>
        <end position="1198"/>
    </location>
</feature>
<dbReference type="GeneID" id="54290040"/>
<feature type="compositionally biased region" description="Polar residues" evidence="1">
    <location>
        <begin position="716"/>
        <end position="727"/>
    </location>
</feature>